<reference evidence="1 2" key="1">
    <citation type="submission" date="2020-01" db="EMBL/GenBank/DDBJ databases">
        <title>Bacteria diversity of Porities sp.</title>
        <authorList>
            <person name="Wang G."/>
        </authorList>
    </citation>
    <scope>NUCLEOTIDE SEQUENCE [LARGE SCALE GENOMIC DNA]</scope>
    <source>
        <strain evidence="1 2">R33</strain>
    </source>
</reference>
<sequence>MIHIRVKTKTSGSVNLYISYKETAVSCCKSSRFVIYFINYGKGTINIIRTI</sequence>
<gene>
    <name evidence="1" type="ORF">GTQ38_14615</name>
</gene>
<dbReference type="AlphaFoldDB" id="A0A6L9EET8"/>
<comment type="caution">
    <text evidence="1">The sequence shown here is derived from an EMBL/GenBank/DDBJ whole genome shotgun (WGS) entry which is preliminary data.</text>
</comment>
<organism evidence="1 2">
    <name type="scientific">Poritiphilus flavus</name>
    <dbReference type="NCBI Taxonomy" id="2697053"/>
    <lineage>
        <taxon>Bacteria</taxon>
        <taxon>Pseudomonadati</taxon>
        <taxon>Bacteroidota</taxon>
        <taxon>Flavobacteriia</taxon>
        <taxon>Flavobacteriales</taxon>
        <taxon>Flavobacteriaceae</taxon>
        <taxon>Poritiphilus</taxon>
    </lineage>
</organism>
<evidence type="ECO:0000313" key="1">
    <source>
        <dbReference type="EMBL" id="NAS13247.1"/>
    </source>
</evidence>
<name>A0A6L9EET8_9FLAO</name>
<keyword evidence="2" id="KW-1185">Reference proteome</keyword>
<evidence type="ECO:0000313" key="2">
    <source>
        <dbReference type="Proteomes" id="UP000475249"/>
    </source>
</evidence>
<proteinExistence type="predicted"/>
<dbReference type="Proteomes" id="UP000475249">
    <property type="component" value="Unassembled WGS sequence"/>
</dbReference>
<protein>
    <submittedName>
        <fullName evidence="1">Uncharacterized protein</fullName>
    </submittedName>
</protein>
<accession>A0A6L9EET8</accession>
<dbReference type="EMBL" id="WXYO01000006">
    <property type="protein sequence ID" value="NAS13247.1"/>
    <property type="molecule type" value="Genomic_DNA"/>
</dbReference>